<evidence type="ECO:0000259" key="7">
    <source>
        <dbReference type="Pfam" id="PF14823"/>
    </source>
</evidence>
<evidence type="ECO:0000313" key="9">
    <source>
        <dbReference type="EMBL" id="EDP43186.1"/>
    </source>
</evidence>
<dbReference type="GeneID" id="5854702"/>
<evidence type="ECO:0000256" key="6">
    <source>
        <dbReference type="ARBA" id="ARBA00047561"/>
    </source>
</evidence>
<feature type="domain" description="Siroheme biosynthesis protein Met8 C-terminal" evidence="7">
    <location>
        <begin position="167"/>
        <end position="235"/>
    </location>
</feature>
<keyword evidence="10" id="KW-1185">Reference proteome</keyword>
<dbReference type="EMBL" id="AAYY01000008">
    <property type="protein sequence ID" value="EDP43186.1"/>
    <property type="molecule type" value="Genomic_DNA"/>
</dbReference>
<evidence type="ECO:0000313" key="10">
    <source>
        <dbReference type="Proteomes" id="UP000008837"/>
    </source>
</evidence>
<evidence type="ECO:0000259" key="8">
    <source>
        <dbReference type="Pfam" id="PF14824"/>
    </source>
</evidence>
<dbReference type="VEuPathDB" id="FungiDB:MGL_2195"/>
<keyword evidence="4" id="KW-0520">NAD</keyword>
<proteinExistence type="predicted"/>
<accession>A8Q2H3</accession>
<evidence type="ECO:0000256" key="1">
    <source>
        <dbReference type="ARBA" id="ARBA00005010"/>
    </source>
</evidence>
<dbReference type="Gene3D" id="1.10.3280.10">
    <property type="entry name" value="Siroheme synthase, domain 3"/>
    <property type="match status" value="1"/>
</dbReference>
<dbReference type="GO" id="GO:0043115">
    <property type="term" value="F:precorrin-2 dehydrogenase activity"/>
    <property type="evidence" value="ECO:0007669"/>
    <property type="project" value="UniProtKB-EC"/>
</dbReference>
<evidence type="ECO:0000256" key="3">
    <source>
        <dbReference type="ARBA" id="ARBA00023002"/>
    </source>
</evidence>
<dbReference type="FunCoup" id="A8Q2H3">
    <property type="interactions" value="90"/>
</dbReference>
<dbReference type="GO" id="GO:0019354">
    <property type="term" value="P:siroheme biosynthetic process"/>
    <property type="evidence" value="ECO:0007669"/>
    <property type="project" value="UniProtKB-UniPathway"/>
</dbReference>
<evidence type="ECO:0000256" key="4">
    <source>
        <dbReference type="ARBA" id="ARBA00023027"/>
    </source>
</evidence>
<dbReference type="AlphaFoldDB" id="A8Q2H3"/>
<feature type="domain" description="Siroheme synthase central" evidence="8">
    <location>
        <begin position="138"/>
        <end position="164"/>
    </location>
</feature>
<dbReference type="PANTHER" id="PTHR35330:SF1">
    <property type="entry name" value="SIROHEME BIOSYNTHESIS PROTEIN MET8"/>
    <property type="match status" value="1"/>
</dbReference>
<keyword evidence="3" id="KW-0560">Oxidoreductase</keyword>
<dbReference type="STRING" id="425265.A8Q2H3"/>
<dbReference type="InterPro" id="IPR028281">
    <property type="entry name" value="Sirohaem_synthase_central"/>
</dbReference>
<dbReference type="KEGG" id="mgl:MGL_2195"/>
<dbReference type="OrthoDB" id="1721126at2759"/>
<dbReference type="Proteomes" id="UP000008837">
    <property type="component" value="Unassembled WGS sequence"/>
</dbReference>
<dbReference type="Gene3D" id="3.30.160.110">
    <property type="entry name" value="Siroheme synthase, domain 2"/>
    <property type="match status" value="1"/>
</dbReference>
<dbReference type="SUPFAM" id="SSF75615">
    <property type="entry name" value="Siroheme synthase middle domains-like"/>
    <property type="match status" value="1"/>
</dbReference>
<comment type="pathway">
    <text evidence="1">Porphyrin-containing compound metabolism; siroheme biosynthesis; sirohydrochlorin from precorrin-2: step 1/1.</text>
</comment>
<dbReference type="InterPro" id="IPR036291">
    <property type="entry name" value="NAD(P)-bd_dom_sf"/>
</dbReference>
<organism evidence="9 10">
    <name type="scientific">Malassezia globosa (strain ATCC MYA-4612 / CBS 7966)</name>
    <name type="common">Dandruff-associated fungus</name>
    <dbReference type="NCBI Taxonomy" id="425265"/>
    <lineage>
        <taxon>Eukaryota</taxon>
        <taxon>Fungi</taxon>
        <taxon>Dikarya</taxon>
        <taxon>Basidiomycota</taxon>
        <taxon>Ustilaginomycotina</taxon>
        <taxon>Malasseziomycetes</taxon>
        <taxon>Malasseziales</taxon>
        <taxon>Malasseziaceae</taxon>
        <taxon>Malassezia</taxon>
    </lineage>
</organism>
<dbReference type="Pfam" id="PF14824">
    <property type="entry name" value="Sirohm_synth_M"/>
    <property type="match status" value="1"/>
</dbReference>
<dbReference type="InParanoid" id="A8Q2H3"/>
<dbReference type="NCBIfam" id="TIGR01470">
    <property type="entry name" value="cysG_Nterm"/>
    <property type="match status" value="1"/>
</dbReference>
<keyword evidence="5" id="KW-0627">Porphyrin biosynthesis</keyword>
<evidence type="ECO:0000256" key="2">
    <source>
        <dbReference type="ARBA" id="ARBA00012400"/>
    </source>
</evidence>
<gene>
    <name evidence="9" type="ORF">MGL_2195</name>
</gene>
<dbReference type="EC" id="1.3.1.76" evidence="2"/>
<comment type="catalytic activity">
    <reaction evidence="6">
        <text>precorrin-2 + NAD(+) = sirohydrochlorin + NADH + 2 H(+)</text>
        <dbReference type="Rhea" id="RHEA:15613"/>
        <dbReference type="ChEBI" id="CHEBI:15378"/>
        <dbReference type="ChEBI" id="CHEBI:57540"/>
        <dbReference type="ChEBI" id="CHEBI:57945"/>
        <dbReference type="ChEBI" id="CHEBI:58351"/>
        <dbReference type="ChEBI" id="CHEBI:58827"/>
        <dbReference type="EC" id="1.3.1.76"/>
    </reaction>
</comment>
<dbReference type="InterPro" id="IPR028162">
    <property type="entry name" value="Met8_C"/>
</dbReference>
<name>A8Q2H3_MALGO</name>
<dbReference type="Gene3D" id="3.40.50.720">
    <property type="entry name" value="NAD(P)-binding Rossmann-like Domain"/>
    <property type="match status" value="1"/>
</dbReference>
<dbReference type="InterPro" id="IPR028161">
    <property type="entry name" value="Met8-like"/>
</dbReference>
<dbReference type="InterPro" id="IPR006367">
    <property type="entry name" value="Sirohaem_synthase_N"/>
</dbReference>
<dbReference type="Pfam" id="PF14823">
    <property type="entry name" value="Sirohm_synth_C"/>
    <property type="match status" value="1"/>
</dbReference>
<dbReference type="OMA" id="TQIWKLC"/>
<dbReference type="RefSeq" id="XP_001730400.1">
    <property type="nucleotide sequence ID" value="XM_001730348.1"/>
</dbReference>
<comment type="caution">
    <text evidence="9">The sequence shown here is derived from an EMBL/GenBank/DDBJ whole genome shotgun (WGS) entry which is preliminary data.</text>
</comment>
<dbReference type="Pfam" id="PF13241">
    <property type="entry name" value="NAD_binding_7"/>
    <property type="match status" value="1"/>
</dbReference>
<protein>
    <recommendedName>
        <fullName evidence="2">precorrin-2 dehydrogenase</fullName>
        <ecNumber evidence="2">1.3.1.76</ecNumber>
    </recommendedName>
</protein>
<sequence>MPQETLQPTPGGGLCIAWQLRGKPVLLIGGGEVAASRIVHLKSADAHITVLAPRDGLHPDVETWIKTGVIQRYIPALYKDTSQLVQDDGSDYTMVLTAIDDAQLSHGVCQWCRERRIPVNVADVPPECDFYFGSMIRRGPLQVMVSTGGRGPRLARKMRQCIEAALPERAGDAIMQVGMLRSKLRHVSPDPQDSAARMSWMTKVCEAKTLDELAMLDEATAERWVHEDWPTRRIPSSSLTSLSWPSSMASILASYLSRVIIVPCSRDVLSFTLGATSTGLAVLAWSIRK</sequence>
<evidence type="ECO:0000256" key="5">
    <source>
        <dbReference type="ARBA" id="ARBA00023244"/>
    </source>
</evidence>
<dbReference type="GO" id="GO:0004325">
    <property type="term" value="F:ferrochelatase activity"/>
    <property type="evidence" value="ECO:0007669"/>
    <property type="project" value="InterPro"/>
</dbReference>
<dbReference type="UniPathway" id="UPA00262">
    <property type="reaction ID" value="UER00222"/>
</dbReference>
<dbReference type="PANTHER" id="PTHR35330">
    <property type="entry name" value="SIROHEME BIOSYNTHESIS PROTEIN MET8"/>
    <property type="match status" value="1"/>
</dbReference>
<dbReference type="SUPFAM" id="SSF51735">
    <property type="entry name" value="NAD(P)-binding Rossmann-fold domains"/>
    <property type="match status" value="1"/>
</dbReference>
<reference evidence="9 10" key="1">
    <citation type="journal article" date="2007" name="Proc. Natl. Acad. Sci. U.S.A.">
        <title>Dandruff-associated Malassezia genomes reveal convergent and divergent virulence traits shared with plant and human fungal pathogens.</title>
        <authorList>
            <person name="Xu J."/>
            <person name="Saunders C.W."/>
            <person name="Hu P."/>
            <person name="Grant R.A."/>
            <person name="Boekhout T."/>
            <person name="Kuramae E.E."/>
            <person name="Kronstad J.W."/>
            <person name="Deangelis Y.M."/>
            <person name="Reeder N.L."/>
            <person name="Johnstone K.R."/>
            <person name="Leland M."/>
            <person name="Fieno A.M."/>
            <person name="Begley W.M."/>
            <person name="Sun Y."/>
            <person name="Lacey M.P."/>
            <person name="Chaudhary T."/>
            <person name="Keough T."/>
            <person name="Chu L."/>
            <person name="Sears R."/>
            <person name="Yuan B."/>
            <person name="Dawson T.L.Jr."/>
        </authorList>
    </citation>
    <scope>NUCLEOTIDE SEQUENCE [LARGE SCALE GENOMIC DNA]</scope>
    <source>
        <strain evidence="10">ATCC MYA-4612 / CBS 7966</strain>
    </source>
</reference>